<dbReference type="Gene3D" id="3.40.50.300">
    <property type="entry name" value="P-loop containing nucleotide triphosphate hydrolases"/>
    <property type="match status" value="1"/>
</dbReference>
<name>A0AAJ6AJ10_9MICC</name>
<evidence type="ECO:0000313" key="3">
    <source>
        <dbReference type="Proteomes" id="UP001224674"/>
    </source>
</evidence>
<dbReference type="EMBL" id="CP122566">
    <property type="protein sequence ID" value="WGH94398.1"/>
    <property type="molecule type" value="Genomic_DNA"/>
</dbReference>
<feature type="region of interest" description="Disordered" evidence="1">
    <location>
        <begin position="1"/>
        <end position="45"/>
    </location>
</feature>
<accession>A0AAJ6AJ10</accession>
<gene>
    <name evidence="2" type="ORF">QDX21_06360</name>
</gene>
<dbReference type="AlphaFoldDB" id="A0AAJ6AJ10"/>
<proteinExistence type="predicted"/>
<evidence type="ECO:0000313" key="2">
    <source>
        <dbReference type="EMBL" id="WGH94398.1"/>
    </source>
</evidence>
<protein>
    <recommendedName>
        <fullName evidence="4">ATPase</fullName>
    </recommendedName>
</protein>
<reference evidence="2 3" key="1">
    <citation type="submission" date="2023-03" db="EMBL/GenBank/DDBJ databases">
        <title>Complete genome sequences of several Auritidibacter ignavus strains isolated from ear infections.</title>
        <authorList>
            <person name="Baehr T."/>
            <person name="Baumhoegger A.M."/>
        </authorList>
    </citation>
    <scope>NUCLEOTIDE SEQUENCE [LARGE SCALE GENOMIC DNA]</scope>
    <source>
        <strain evidence="2 3">BABAE-6</strain>
    </source>
</reference>
<dbReference type="SUPFAM" id="SSF52540">
    <property type="entry name" value="P-loop containing nucleoside triphosphate hydrolases"/>
    <property type="match status" value="1"/>
</dbReference>
<keyword evidence="3" id="KW-1185">Reference proteome</keyword>
<dbReference type="InterPro" id="IPR027417">
    <property type="entry name" value="P-loop_NTPase"/>
</dbReference>
<dbReference type="RefSeq" id="WP_110122374.1">
    <property type="nucleotide sequence ID" value="NZ_CP122565.1"/>
</dbReference>
<feature type="compositionally biased region" description="Polar residues" evidence="1">
    <location>
        <begin position="1"/>
        <end position="12"/>
    </location>
</feature>
<sequence length="311" mass="34536">MNSHGNVSRLNSTPPPQQQNPLPETPRSQRRHQQSAPSSPELPARRGDSLVLRGWRAVKYLFASDPFPEQLEDALEMCQAPVTSGRRIAVMSPVGGAGVSTLVALMARQFVSIRTEPIYAVELNHPLSAEAGLQRRIDPDPAENLTVVSEFATHPDDLDRECINDAFQYYAQNAAVTLFDLPPRLDLLEPLHHGLHELIIPVPCYPAAVEATEKFCTRVAAAYPELAMMPLLVDSYRTSRATRRDFWKMARHSRLEDHFAATRRRSLLTLRYDLHLAAGAPVQLSLLSEKARLQVASIAGRALKIATDGEL</sequence>
<evidence type="ECO:0000256" key="1">
    <source>
        <dbReference type="SAM" id="MobiDB-lite"/>
    </source>
</evidence>
<dbReference type="Proteomes" id="UP001224674">
    <property type="component" value="Chromosome"/>
</dbReference>
<organism evidence="2 3">
    <name type="scientific">Auritidibacter ignavus</name>
    <dbReference type="NCBI Taxonomy" id="678932"/>
    <lineage>
        <taxon>Bacteria</taxon>
        <taxon>Bacillati</taxon>
        <taxon>Actinomycetota</taxon>
        <taxon>Actinomycetes</taxon>
        <taxon>Micrococcales</taxon>
        <taxon>Micrococcaceae</taxon>
        <taxon>Auritidibacter</taxon>
    </lineage>
</organism>
<evidence type="ECO:0008006" key="4">
    <source>
        <dbReference type="Google" id="ProtNLM"/>
    </source>
</evidence>